<dbReference type="EMBL" id="CAMAPF010000059">
    <property type="protein sequence ID" value="CAH9088199.1"/>
    <property type="molecule type" value="Genomic_DNA"/>
</dbReference>
<feature type="compositionally biased region" description="Polar residues" evidence="1">
    <location>
        <begin position="1"/>
        <end position="10"/>
    </location>
</feature>
<sequence length="277" mass="31121">MQNMETQLGQISRALSERPLGSLPSNTEPNPREHVHAVTLRSGKEVEPAATTKKSEEVKDVPAAREEEKEKEEEREVAIAPKQPVPIKNYTPPLPYPARLTKKNDSDQFGHFLKLMKQVQLNIPFVDALAQMPKYAKFMKDLLTNKRKLEDASTVRLNVDCSAVIRRDLPEKLKDPGSFTIPCLIGDLTFDRALADLGASINLMPYSLCEKLALGPLKPTRMCIQLADRSVKYPKGIIEDVLVKVDKFIIPVDFVILDMNRDREVPLILGRPFLANA</sequence>
<keyword evidence="3" id="KW-1185">Reference proteome</keyword>
<comment type="caution">
    <text evidence="2">The sequence shown here is derived from an EMBL/GenBank/DDBJ whole genome shotgun (WGS) entry which is preliminary data.</text>
</comment>
<evidence type="ECO:0000313" key="3">
    <source>
        <dbReference type="Proteomes" id="UP001152523"/>
    </source>
</evidence>
<evidence type="ECO:0000313" key="2">
    <source>
        <dbReference type="EMBL" id="CAH9088199.1"/>
    </source>
</evidence>
<dbReference type="InterPro" id="IPR021109">
    <property type="entry name" value="Peptidase_aspartic_dom_sf"/>
</dbReference>
<feature type="compositionally biased region" description="Basic and acidic residues" evidence="1">
    <location>
        <begin position="30"/>
        <end position="77"/>
    </location>
</feature>
<dbReference type="Pfam" id="PF13650">
    <property type="entry name" value="Asp_protease_2"/>
    <property type="match status" value="1"/>
</dbReference>
<reference evidence="2" key="1">
    <citation type="submission" date="2022-07" db="EMBL/GenBank/DDBJ databases">
        <authorList>
            <person name="Macas J."/>
            <person name="Novak P."/>
            <person name="Neumann P."/>
        </authorList>
    </citation>
    <scope>NUCLEOTIDE SEQUENCE</scope>
</reference>
<evidence type="ECO:0008006" key="4">
    <source>
        <dbReference type="Google" id="ProtNLM"/>
    </source>
</evidence>
<protein>
    <recommendedName>
        <fullName evidence="4">Aspartic peptidase DDI1-type domain-containing protein</fullName>
    </recommendedName>
</protein>
<dbReference type="CDD" id="cd00303">
    <property type="entry name" value="retropepsin_like"/>
    <property type="match status" value="1"/>
</dbReference>
<dbReference type="Proteomes" id="UP001152523">
    <property type="component" value="Unassembled WGS sequence"/>
</dbReference>
<evidence type="ECO:0000256" key="1">
    <source>
        <dbReference type="SAM" id="MobiDB-lite"/>
    </source>
</evidence>
<name>A0AAV0D1Q5_9ASTE</name>
<dbReference type="Gene3D" id="2.40.70.10">
    <property type="entry name" value="Acid Proteases"/>
    <property type="match status" value="1"/>
</dbReference>
<organism evidence="2 3">
    <name type="scientific">Cuscuta epithymum</name>
    <dbReference type="NCBI Taxonomy" id="186058"/>
    <lineage>
        <taxon>Eukaryota</taxon>
        <taxon>Viridiplantae</taxon>
        <taxon>Streptophyta</taxon>
        <taxon>Embryophyta</taxon>
        <taxon>Tracheophyta</taxon>
        <taxon>Spermatophyta</taxon>
        <taxon>Magnoliopsida</taxon>
        <taxon>eudicotyledons</taxon>
        <taxon>Gunneridae</taxon>
        <taxon>Pentapetalae</taxon>
        <taxon>asterids</taxon>
        <taxon>lamiids</taxon>
        <taxon>Solanales</taxon>
        <taxon>Convolvulaceae</taxon>
        <taxon>Cuscuteae</taxon>
        <taxon>Cuscuta</taxon>
        <taxon>Cuscuta subgen. Cuscuta</taxon>
    </lineage>
</organism>
<dbReference type="PANTHER" id="PTHR33067:SF9">
    <property type="entry name" value="RNA-DIRECTED DNA POLYMERASE"/>
    <property type="match status" value="1"/>
</dbReference>
<dbReference type="PANTHER" id="PTHR33067">
    <property type="entry name" value="RNA-DIRECTED DNA POLYMERASE-RELATED"/>
    <property type="match status" value="1"/>
</dbReference>
<accession>A0AAV0D1Q5</accession>
<gene>
    <name evidence="2" type="ORF">CEPIT_LOCUS10384</name>
</gene>
<proteinExistence type="predicted"/>
<dbReference type="AlphaFoldDB" id="A0AAV0D1Q5"/>
<feature type="region of interest" description="Disordered" evidence="1">
    <location>
        <begin position="1"/>
        <end position="77"/>
    </location>
</feature>